<keyword evidence="3" id="KW-1185">Reference proteome</keyword>
<evidence type="ECO:0000313" key="2">
    <source>
        <dbReference type="EMBL" id="KRZ52612.1"/>
    </source>
</evidence>
<accession>A0A0V1KZ78</accession>
<feature type="compositionally biased region" description="Polar residues" evidence="1">
    <location>
        <begin position="1"/>
        <end position="18"/>
    </location>
</feature>
<feature type="region of interest" description="Disordered" evidence="1">
    <location>
        <begin position="1"/>
        <end position="36"/>
    </location>
</feature>
<comment type="caution">
    <text evidence="2">The sequence shown here is derived from an EMBL/GenBank/DDBJ whole genome shotgun (WGS) entry which is preliminary data.</text>
</comment>
<protein>
    <submittedName>
        <fullName evidence="2">Uncharacterized protein</fullName>
    </submittedName>
</protein>
<reference evidence="2 3" key="1">
    <citation type="submission" date="2015-05" db="EMBL/GenBank/DDBJ databases">
        <title>Evolution of Trichinella species and genotypes.</title>
        <authorList>
            <person name="Korhonen P.K."/>
            <person name="Edoardo P."/>
            <person name="Giuseppe L.R."/>
            <person name="Gasser R.B."/>
        </authorList>
    </citation>
    <scope>NUCLEOTIDE SEQUENCE [LARGE SCALE GENOMIC DNA]</scope>
    <source>
        <strain evidence="2">ISS10</strain>
    </source>
</reference>
<dbReference type="EMBL" id="JYDW01000188">
    <property type="protein sequence ID" value="KRZ52612.1"/>
    <property type="molecule type" value="Genomic_DNA"/>
</dbReference>
<dbReference type="AlphaFoldDB" id="A0A0V1KZ78"/>
<evidence type="ECO:0000256" key="1">
    <source>
        <dbReference type="SAM" id="MobiDB-lite"/>
    </source>
</evidence>
<gene>
    <name evidence="2" type="ORF">T02_9746</name>
</gene>
<feature type="compositionally biased region" description="Basic and acidic residues" evidence="1">
    <location>
        <begin position="19"/>
        <end position="36"/>
    </location>
</feature>
<name>A0A0V1KZ78_9BILA</name>
<dbReference type="OrthoDB" id="5920286at2759"/>
<evidence type="ECO:0000313" key="3">
    <source>
        <dbReference type="Proteomes" id="UP000054721"/>
    </source>
</evidence>
<sequence>MVFVSSTVYSRQMTSSRGLSDRKVNPGGNDRAETNRRLLTRPLCQKVYYNQAQFYTQNSPSLLAVSSI</sequence>
<proteinExistence type="predicted"/>
<organism evidence="2 3">
    <name type="scientific">Trichinella nativa</name>
    <dbReference type="NCBI Taxonomy" id="6335"/>
    <lineage>
        <taxon>Eukaryota</taxon>
        <taxon>Metazoa</taxon>
        <taxon>Ecdysozoa</taxon>
        <taxon>Nematoda</taxon>
        <taxon>Enoplea</taxon>
        <taxon>Dorylaimia</taxon>
        <taxon>Trichinellida</taxon>
        <taxon>Trichinellidae</taxon>
        <taxon>Trichinella</taxon>
    </lineage>
</organism>
<dbReference type="Proteomes" id="UP000054721">
    <property type="component" value="Unassembled WGS sequence"/>
</dbReference>